<dbReference type="RefSeq" id="WP_369327822.1">
    <property type="nucleotide sequence ID" value="NZ_JAULBC010000001.1"/>
</dbReference>
<dbReference type="Proteomes" id="UP001560573">
    <property type="component" value="Unassembled WGS sequence"/>
</dbReference>
<comment type="caution">
    <text evidence="2">The sequence shown here is derived from an EMBL/GenBank/DDBJ whole genome shotgun (WGS) entry which is preliminary data.</text>
</comment>
<evidence type="ECO:0000313" key="3">
    <source>
        <dbReference type="Proteomes" id="UP001560573"/>
    </source>
</evidence>
<keyword evidence="3" id="KW-1185">Reference proteome</keyword>
<reference evidence="2 3" key="1">
    <citation type="submission" date="2023-07" db="EMBL/GenBank/DDBJ databases">
        <authorList>
            <person name="Lian W.-H."/>
        </authorList>
    </citation>
    <scope>NUCLEOTIDE SEQUENCE [LARGE SCALE GENOMIC DNA]</scope>
    <source>
        <strain evidence="2 3">SYSU DXS3180</strain>
    </source>
</reference>
<dbReference type="PANTHER" id="PTHR36503">
    <property type="entry name" value="BLR2520 PROTEIN"/>
    <property type="match status" value="1"/>
</dbReference>
<dbReference type="Gene3D" id="3.10.180.10">
    <property type="entry name" value="2,3-Dihydroxybiphenyl 1,2-Dioxygenase, domain 1"/>
    <property type="match status" value="1"/>
</dbReference>
<protein>
    <submittedName>
        <fullName evidence="2">VOC family protein</fullName>
    </submittedName>
</protein>
<dbReference type="PROSITE" id="PS51819">
    <property type="entry name" value="VOC"/>
    <property type="match status" value="1"/>
</dbReference>
<accession>A0ABV3Z985</accession>
<dbReference type="PANTHER" id="PTHR36503:SF2">
    <property type="entry name" value="BLR2408 PROTEIN"/>
    <property type="match status" value="1"/>
</dbReference>
<evidence type="ECO:0000313" key="2">
    <source>
        <dbReference type="EMBL" id="MEX6686427.1"/>
    </source>
</evidence>
<dbReference type="Pfam" id="PF22677">
    <property type="entry name" value="Ble-like_N"/>
    <property type="match status" value="1"/>
</dbReference>
<gene>
    <name evidence="2" type="ORF">QTN47_02925</name>
</gene>
<dbReference type="InterPro" id="IPR053863">
    <property type="entry name" value="Glyoxy/Ble-like_N"/>
</dbReference>
<dbReference type="InterPro" id="IPR037523">
    <property type="entry name" value="VOC_core"/>
</dbReference>
<dbReference type="EMBL" id="JAULBC010000001">
    <property type="protein sequence ID" value="MEX6686427.1"/>
    <property type="molecule type" value="Genomic_DNA"/>
</dbReference>
<evidence type="ECO:0000259" key="1">
    <source>
        <dbReference type="PROSITE" id="PS51819"/>
    </source>
</evidence>
<organism evidence="2 3">
    <name type="scientific">Danxiaibacter flavus</name>
    <dbReference type="NCBI Taxonomy" id="3049108"/>
    <lineage>
        <taxon>Bacteria</taxon>
        <taxon>Pseudomonadati</taxon>
        <taxon>Bacteroidota</taxon>
        <taxon>Chitinophagia</taxon>
        <taxon>Chitinophagales</taxon>
        <taxon>Chitinophagaceae</taxon>
        <taxon>Danxiaibacter</taxon>
    </lineage>
</organism>
<proteinExistence type="predicted"/>
<name>A0ABV3Z985_9BACT</name>
<dbReference type="InterPro" id="IPR029068">
    <property type="entry name" value="Glyas_Bleomycin-R_OHBP_Dase"/>
</dbReference>
<dbReference type="SUPFAM" id="SSF54593">
    <property type="entry name" value="Glyoxalase/Bleomycin resistance protein/Dihydroxybiphenyl dioxygenase"/>
    <property type="match status" value="1"/>
</dbReference>
<feature type="domain" description="VOC" evidence="1">
    <location>
        <begin position="3"/>
        <end position="130"/>
    </location>
</feature>
<sequence>MVKDVWLNLPVKDVKRAQTFFTDLGFTFNAQHADGVNSACLMMSEKNVAVMLFAEHIFKSFTSNNVITGTDNSEVLISFSAESQQEVDEMAAKVEKAGGNIYSKPQLNQGWMYGFAFSDPDGHKWNMLYMDLSKMPK</sequence>